<dbReference type="STRING" id="51351.M4ET44"/>
<evidence type="ECO:0000313" key="1">
    <source>
        <dbReference type="EnsemblPlants" id="Bra031974.1-P"/>
    </source>
</evidence>
<dbReference type="GO" id="GO:0051087">
    <property type="term" value="F:protein-folding chaperone binding"/>
    <property type="evidence" value="ECO:0000318"/>
    <property type="project" value="GO_Central"/>
</dbReference>
<dbReference type="GO" id="GO:0006457">
    <property type="term" value="P:protein folding"/>
    <property type="evidence" value="ECO:0000318"/>
    <property type="project" value="GO_Central"/>
</dbReference>
<sequence>MYTYLFFRKRREKLVATNLKSEEKPAPYIKVDWNKWCDEDEEVTSEIASDDESLLAGFSQLSVTWTYEWQREDVTSNNREFSEKGGGGREVFSGSDSFLTVCKKTSTHYRHVARVARCRTKSHSLRSKPVSVAGERRAMTSLSTVRALSSFNSLCTITYLPSPLPPFLYVHSETLVFTPLVL</sequence>
<dbReference type="AlphaFoldDB" id="M4ET44"/>
<dbReference type="Gene3D" id="6.10.140.350">
    <property type="match status" value="1"/>
</dbReference>
<evidence type="ECO:0000313" key="2">
    <source>
        <dbReference type="Proteomes" id="UP000011750"/>
    </source>
</evidence>
<reference evidence="1 2" key="2">
    <citation type="journal article" date="2018" name="Hortic Res">
        <title>Improved Brassica rapa reference genome by single-molecule sequencing and chromosome conformation capture technologies.</title>
        <authorList>
            <person name="Zhang L."/>
            <person name="Cai X."/>
            <person name="Wu J."/>
            <person name="Liu M."/>
            <person name="Grob S."/>
            <person name="Cheng F."/>
            <person name="Liang J."/>
            <person name="Cai C."/>
            <person name="Liu Z."/>
            <person name="Liu B."/>
            <person name="Wang F."/>
            <person name="Li S."/>
            <person name="Liu F."/>
            <person name="Li X."/>
            <person name="Cheng L."/>
            <person name="Yang W."/>
            <person name="Li M.H."/>
            <person name="Grossniklaus U."/>
            <person name="Zheng H."/>
            <person name="Wang X."/>
        </authorList>
    </citation>
    <scope>NUCLEOTIDE SEQUENCE [LARGE SCALE GENOMIC DNA]</scope>
    <source>
        <strain evidence="1 2">cv. Chiifu-401-42</strain>
    </source>
</reference>
<accession>M4ET44</accession>
<proteinExistence type="predicted"/>
<dbReference type="Gramene" id="Bra031974.1">
    <property type="protein sequence ID" value="Bra031974.1-P"/>
    <property type="gene ID" value="Bra031974"/>
</dbReference>
<dbReference type="InParanoid" id="M4ET44"/>
<dbReference type="GO" id="GO:0005634">
    <property type="term" value="C:nucleus"/>
    <property type="evidence" value="ECO:0000318"/>
    <property type="project" value="GO_Central"/>
</dbReference>
<dbReference type="OMA" id="KTSTHYR"/>
<dbReference type="GO" id="GO:0005829">
    <property type="term" value="C:cytosol"/>
    <property type="evidence" value="ECO:0000318"/>
    <property type="project" value="GO_Central"/>
</dbReference>
<reference evidence="1" key="3">
    <citation type="submission" date="2023-03" db="UniProtKB">
        <authorList>
            <consortium name="EnsemblPlants"/>
        </authorList>
    </citation>
    <scope>IDENTIFICATION</scope>
    <source>
        <strain evidence="1">cv. Chiifu-401-42</strain>
    </source>
</reference>
<keyword evidence="2" id="KW-1185">Reference proteome</keyword>
<dbReference type="Proteomes" id="UP000011750">
    <property type="component" value="Chromosome A02"/>
</dbReference>
<dbReference type="EnsemblPlants" id="Bra031974.1">
    <property type="protein sequence ID" value="Bra031974.1-P"/>
    <property type="gene ID" value="Bra031974"/>
</dbReference>
<protein>
    <submittedName>
        <fullName evidence="1">Uncharacterized protein</fullName>
    </submittedName>
</protein>
<reference evidence="1 2" key="1">
    <citation type="journal article" date="2011" name="Nat. Genet.">
        <title>The genome of the mesopolyploid crop species Brassica rapa.</title>
        <authorList>
            <consortium name="Brassica rapa Genome Sequencing Project Consortium"/>
            <person name="Wang X."/>
            <person name="Wang H."/>
            <person name="Wang J."/>
            <person name="Sun R."/>
            <person name="Wu J."/>
            <person name="Liu S."/>
            <person name="Bai Y."/>
            <person name="Mun J.H."/>
            <person name="Bancroft I."/>
            <person name="Cheng F."/>
            <person name="Huang S."/>
            <person name="Li X."/>
            <person name="Hua W."/>
            <person name="Wang J."/>
            <person name="Wang X."/>
            <person name="Freeling M."/>
            <person name="Pires J.C."/>
            <person name="Paterson A.H."/>
            <person name="Chalhoub B."/>
            <person name="Wang B."/>
            <person name="Hayward A."/>
            <person name="Sharpe A.G."/>
            <person name="Park B.S."/>
            <person name="Weisshaar B."/>
            <person name="Liu B."/>
            <person name="Li B."/>
            <person name="Liu B."/>
            <person name="Tong C."/>
            <person name="Song C."/>
            <person name="Duran C."/>
            <person name="Peng C."/>
            <person name="Geng C."/>
            <person name="Koh C."/>
            <person name="Lin C."/>
            <person name="Edwards D."/>
            <person name="Mu D."/>
            <person name="Shen D."/>
            <person name="Soumpourou E."/>
            <person name="Li F."/>
            <person name="Fraser F."/>
            <person name="Conant G."/>
            <person name="Lassalle G."/>
            <person name="King G.J."/>
            <person name="Bonnema G."/>
            <person name="Tang H."/>
            <person name="Wang H."/>
            <person name="Belcram H."/>
            <person name="Zhou H."/>
            <person name="Hirakawa H."/>
            <person name="Abe H."/>
            <person name="Guo H."/>
            <person name="Wang H."/>
            <person name="Jin H."/>
            <person name="Parkin I.A."/>
            <person name="Batley J."/>
            <person name="Kim J.S."/>
            <person name="Just J."/>
            <person name="Li J."/>
            <person name="Xu J."/>
            <person name="Deng J."/>
            <person name="Kim J.A."/>
            <person name="Li J."/>
            <person name="Yu J."/>
            <person name="Meng J."/>
            <person name="Wang J."/>
            <person name="Min J."/>
            <person name="Poulain J."/>
            <person name="Wang J."/>
            <person name="Hatakeyama K."/>
            <person name="Wu K."/>
            <person name="Wang L."/>
            <person name="Fang L."/>
            <person name="Trick M."/>
            <person name="Links M.G."/>
            <person name="Zhao M."/>
            <person name="Jin M."/>
            <person name="Ramchiary N."/>
            <person name="Drou N."/>
            <person name="Berkman P.J."/>
            <person name="Cai Q."/>
            <person name="Huang Q."/>
            <person name="Li R."/>
            <person name="Tabata S."/>
            <person name="Cheng S."/>
            <person name="Zhang S."/>
            <person name="Zhang S."/>
            <person name="Huang S."/>
            <person name="Sato S."/>
            <person name="Sun S."/>
            <person name="Kwon S.J."/>
            <person name="Choi S.R."/>
            <person name="Lee T.H."/>
            <person name="Fan W."/>
            <person name="Zhao X."/>
            <person name="Tan X."/>
            <person name="Xu X."/>
            <person name="Wang Y."/>
            <person name="Qiu Y."/>
            <person name="Yin Y."/>
            <person name="Li Y."/>
            <person name="Du Y."/>
            <person name="Liao Y."/>
            <person name="Lim Y."/>
            <person name="Narusaka Y."/>
            <person name="Wang Y."/>
            <person name="Wang Z."/>
            <person name="Li Z."/>
            <person name="Wang Z."/>
            <person name="Xiong Z."/>
            <person name="Zhang Z."/>
        </authorList>
    </citation>
    <scope>NUCLEOTIDE SEQUENCE [LARGE SCALE GENOMIC DNA]</scope>
    <source>
        <strain evidence="1 2">cv. Chiifu-401-42</strain>
    </source>
</reference>
<dbReference type="HOGENOM" id="CLU_1484024_0_0_1"/>
<dbReference type="GO" id="GO:0051131">
    <property type="term" value="P:chaperone-mediated protein complex assembly"/>
    <property type="evidence" value="ECO:0000318"/>
    <property type="project" value="GO_Central"/>
</dbReference>
<organism evidence="1 2">
    <name type="scientific">Brassica campestris</name>
    <name type="common">Field mustard</name>
    <dbReference type="NCBI Taxonomy" id="3711"/>
    <lineage>
        <taxon>Eukaryota</taxon>
        <taxon>Viridiplantae</taxon>
        <taxon>Streptophyta</taxon>
        <taxon>Embryophyta</taxon>
        <taxon>Tracheophyta</taxon>
        <taxon>Spermatophyta</taxon>
        <taxon>Magnoliopsida</taxon>
        <taxon>eudicotyledons</taxon>
        <taxon>Gunneridae</taxon>
        <taxon>Pentapetalae</taxon>
        <taxon>rosids</taxon>
        <taxon>malvids</taxon>
        <taxon>Brassicales</taxon>
        <taxon>Brassicaceae</taxon>
        <taxon>Brassiceae</taxon>
        <taxon>Brassica</taxon>
    </lineage>
</organism>
<dbReference type="GO" id="GO:0051879">
    <property type="term" value="F:Hsp90 protein binding"/>
    <property type="evidence" value="ECO:0000318"/>
    <property type="project" value="GO_Central"/>
</dbReference>
<name>M4ET44_BRACM</name>